<evidence type="ECO:0000313" key="2">
    <source>
        <dbReference type="EMBL" id="PPK93239.1"/>
    </source>
</evidence>
<dbReference type="OrthoDB" id="9959639at2"/>
<dbReference type="AlphaFoldDB" id="A0A2S6IG96"/>
<feature type="transmembrane region" description="Helical" evidence="1">
    <location>
        <begin position="88"/>
        <end position="106"/>
    </location>
</feature>
<reference evidence="2 3" key="1">
    <citation type="submission" date="2018-02" db="EMBL/GenBank/DDBJ databases">
        <title>Genomic Encyclopedia of Archaeal and Bacterial Type Strains, Phase II (KMG-II): from individual species to whole genera.</title>
        <authorList>
            <person name="Goeker M."/>
        </authorList>
    </citation>
    <scope>NUCLEOTIDE SEQUENCE [LARGE SCALE GENOMIC DNA]</scope>
    <source>
        <strain evidence="2 3">DSM 16809</strain>
    </source>
</reference>
<evidence type="ECO:0000256" key="1">
    <source>
        <dbReference type="SAM" id="Phobius"/>
    </source>
</evidence>
<keyword evidence="3" id="KW-1185">Reference proteome</keyword>
<dbReference type="EMBL" id="PTJE01000007">
    <property type="protein sequence ID" value="PPK93239.1"/>
    <property type="molecule type" value="Genomic_DNA"/>
</dbReference>
<feature type="transmembrane region" description="Helical" evidence="1">
    <location>
        <begin position="50"/>
        <end position="67"/>
    </location>
</feature>
<name>A0A2S6IG96_9FLAO</name>
<keyword evidence="1" id="KW-1133">Transmembrane helix</keyword>
<evidence type="ECO:0000313" key="3">
    <source>
        <dbReference type="Proteomes" id="UP000239002"/>
    </source>
</evidence>
<feature type="transmembrane region" description="Helical" evidence="1">
    <location>
        <begin position="20"/>
        <end position="38"/>
    </location>
</feature>
<keyword evidence="1" id="KW-0812">Transmembrane</keyword>
<proteinExistence type="predicted"/>
<accession>A0A2S6IG96</accession>
<sequence>MNDKQLDKVRKGDFLLLPHYMKWVAVFPVLCGIVLFFFKEYQHFLNEEVATGMAGHLILLGFLFIIISRDKFPDERLLNLRHKAMAYAFMYGMILVIVTPFLNFLLSSLFRSGSQLDFMDYGMLSIFLFQIMYLINYWRFKQEL</sequence>
<dbReference type="Proteomes" id="UP000239002">
    <property type="component" value="Unassembled WGS sequence"/>
</dbReference>
<feature type="transmembrane region" description="Helical" evidence="1">
    <location>
        <begin position="118"/>
        <end position="138"/>
    </location>
</feature>
<gene>
    <name evidence="2" type="ORF">LY01_02524</name>
</gene>
<comment type="caution">
    <text evidence="2">The sequence shown here is derived from an EMBL/GenBank/DDBJ whole genome shotgun (WGS) entry which is preliminary data.</text>
</comment>
<protein>
    <submittedName>
        <fullName evidence="2">Uncharacterized protein</fullName>
    </submittedName>
</protein>
<keyword evidence="1" id="KW-0472">Membrane</keyword>
<organism evidence="2 3">
    <name type="scientific">Nonlabens xylanidelens</name>
    <dbReference type="NCBI Taxonomy" id="191564"/>
    <lineage>
        <taxon>Bacteria</taxon>
        <taxon>Pseudomonadati</taxon>
        <taxon>Bacteroidota</taxon>
        <taxon>Flavobacteriia</taxon>
        <taxon>Flavobacteriales</taxon>
        <taxon>Flavobacteriaceae</taxon>
        <taxon>Nonlabens</taxon>
    </lineage>
</organism>
<dbReference type="RefSeq" id="WP_104516196.1">
    <property type="nucleotide sequence ID" value="NZ_MQVW01000012.1"/>
</dbReference>